<proteinExistence type="predicted"/>
<dbReference type="RefSeq" id="WP_225942460.1">
    <property type="nucleotide sequence ID" value="NZ_BMXJ01000003.1"/>
</dbReference>
<protein>
    <submittedName>
        <fullName evidence="2">Uncharacterized protein</fullName>
    </submittedName>
</protein>
<feature type="chain" id="PRO_5047524731" evidence="1">
    <location>
        <begin position="23"/>
        <end position="146"/>
    </location>
</feature>
<organism evidence="2 3">
    <name type="scientific">Nocardiopsis terrae</name>
    <dbReference type="NCBI Taxonomy" id="372655"/>
    <lineage>
        <taxon>Bacteria</taxon>
        <taxon>Bacillati</taxon>
        <taxon>Actinomycetota</taxon>
        <taxon>Actinomycetes</taxon>
        <taxon>Streptosporangiales</taxon>
        <taxon>Nocardiopsidaceae</taxon>
        <taxon>Nocardiopsis</taxon>
    </lineage>
</organism>
<comment type="caution">
    <text evidence="2">The sequence shown here is derived from an EMBL/GenBank/DDBJ whole genome shotgun (WGS) entry which is preliminary data.</text>
</comment>
<accession>A0ABR9HIC6</accession>
<gene>
    <name evidence="2" type="ORF">H4W79_002986</name>
</gene>
<sequence>MKRSLMVLLAALLLPATPVAHAEQVTQEASVEVTIYDNGRIFETGSKTERMAGETSTKLSNGLLSVRANNCNYVRVSYAKHSGTPIDLQFGWFSGNAGEISGTKRNISAEDTVSETWSQVRIPGKVVGYMEVEGQGRYQTPPVSCD</sequence>
<evidence type="ECO:0000256" key="1">
    <source>
        <dbReference type="SAM" id="SignalP"/>
    </source>
</evidence>
<evidence type="ECO:0000313" key="2">
    <source>
        <dbReference type="EMBL" id="MBE1458772.1"/>
    </source>
</evidence>
<keyword evidence="1" id="KW-0732">Signal</keyword>
<reference evidence="2 3" key="1">
    <citation type="submission" date="2020-10" db="EMBL/GenBank/DDBJ databases">
        <title>Sequencing the genomes of 1000 actinobacteria strains.</title>
        <authorList>
            <person name="Klenk H.-P."/>
        </authorList>
    </citation>
    <scope>NUCLEOTIDE SEQUENCE [LARGE SCALE GENOMIC DNA]</scope>
    <source>
        <strain evidence="2 3">DSM 45157</strain>
    </source>
</reference>
<dbReference type="EMBL" id="JADBDY010000001">
    <property type="protein sequence ID" value="MBE1458772.1"/>
    <property type="molecule type" value="Genomic_DNA"/>
</dbReference>
<dbReference type="Proteomes" id="UP000598217">
    <property type="component" value="Unassembled WGS sequence"/>
</dbReference>
<evidence type="ECO:0000313" key="3">
    <source>
        <dbReference type="Proteomes" id="UP000598217"/>
    </source>
</evidence>
<keyword evidence="3" id="KW-1185">Reference proteome</keyword>
<name>A0ABR9HIC6_9ACTN</name>
<feature type="signal peptide" evidence="1">
    <location>
        <begin position="1"/>
        <end position="22"/>
    </location>
</feature>